<dbReference type="SUPFAM" id="SSF56349">
    <property type="entry name" value="DNA breaking-rejoining enzymes"/>
    <property type="match status" value="1"/>
</dbReference>
<dbReference type="EMBL" id="CP036263">
    <property type="protein sequence ID" value="QDT00381.1"/>
    <property type="molecule type" value="Genomic_DNA"/>
</dbReference>
<evidence type="ECO:0000313" key="3">
    <source>
        <dbReference type="Proteomes" id="UP000319852"/>
    </source>
</evidence>
<dbReference type="GO" id="GO:0006310">
    <property type="term" value="P:DNA recombination"/>
    <property type="evidence" value="ECO:0007669"/>
    <property type="project" value="UniProtKB-KW"/>
</dbReference>
<keyword evidence="1" id="KW-0233">DNA recombination</keyword>
<dbReference type="KEGG" id="amob:HG15A2_37170"/>
<accession>A0A517MZS1</accession>
<gene>
    <name evidence="2" type="ORF">HG15A2_37170</name>
</gene>
<sequence>MLRIPAEAEKGGTHWLLPITPEFSELLESVPEDERRGRVFRLLSKHGEPMKPSRPAIGPRVGDIGEAAGGIVDHREKKGELLKVFASAHDLRRSFGFRWSRRVMPTVLRELMRHASIGTTMKYYVGVNAEATADEL</sequence>
<dbReference type="OrthoDB" id="288607at2"/>
<protein>
    <recommendedName>
        <fullName evidence="4">Tyr recombinase domain-containing protein</fullName>
    </recommendedName>
</protein>
<proteinExistence type="predicted"/>
<evidence type="ECO:0008006" key="4">
    <source>
        <dbReference type="Google" id="ProtNLM"/>
    </source>
</evidence>
<dbReference type="InterPro" id="IPR011010">
    <property type="entry name" value="DNA_brk_join_enz"/>
</dbReference>
<dbReference type="RefSeq" id="WP_145061849.1">
    <property type="nucleotide sequence ID" value="NZ_CP036263.1"/>
</dbReference>
<organism evidence="2 3">
    <name type="scientific">Adhaeretor mobilis</name>
    <dbReference type="NCBI Taxonomy" id="1930276"/>
    <lineage>
        <taxon>Bacteria</taxon>
        <taxon>Pseudomonadati</taxon>
        <taxon>Planctomycetota</taxon>
        <taxon>Planctomycetia</taxon>
        <taxon>Pirellulales</taxon>
        <taxon>Lacipirellulaceae</taxon>
        <taxon>Adhaeretor</taxon>
    </lineage>
</organism>
<evidence type="ECO:0000313" key="2">
    <source>
        <dbReference type="EMBL" id="QDT00381.1"/>
    </source>
</evidence>
<dbReference type="Proteomes" id="UP000319852">
    <property type="component" value="Chromosome"/>
</dbReference>
<name>A0A517MZS1_9BACT</name>
<dbReference type="GO" id="GO:0003677">
    <property type="term" value="F:DNA binding"/>
    <property type="evidence" value="ECO:0007669"/>
    <property type="project" value="InterPro"/>
</dbReference>
<dbReference type="AlphaFoldDB" id="A0A517MZS1"/>
<evidence type="ECO:0000256" key="1">
    <source>
        <dbReference type="ARBA" id="ARBA00023172"/>
    </source>
</evidence>
<reference evidence="2 3" key="1">
    <citation type="submission" date="2019-02" db="EMBL/GenBank/DDBJ databases">
        <title>Deep-cultivation of Planctomycetes and their phenomic and genomic characterization uncovers novel biology.</title>
        <authorList>
            <person name="Wiegand S."/>
            <person name="Jogler M."/>
            <person name="Boedeker C."/>
            <person name="Pinto D."/>
            <person name="Vollmers J."/>
            <person name="Rivas-Marin E."/>
            <person name="Kohn T."/>
            <person name="Peeters S.H."/>
            <person name="Heuer A."/>
            <person name="Rast P."/>
            <person name="Oberbeckmann S."/>
            <person name="Bunk B."/>
            <person name="Jeske O."/>
            <person name="Meyerdierks A."/>
            <person name="Storesund J.E."/>
            <person name="Kallscheuer N."/>
            <person name="Luecker S."/>
            <person name="Lage O.M."/>
            <person name="Pohl T."/>
            <person name="Merkel B.J."/>
            <person name="Hornburger P."/>
            <person name="Mueller R.-W."/>
            <person name="Bruemmer F."/>
            <person name="Labrenz M."/>
            <person name="Spormann A.M."/>
            <person name="Op den Camp H."/>
            <person name="Overmann J."/>
            <person name="Amann R."/>
            <person name="Jetten M.S.M."/>
            <person name="Mascher T."/>
            <person name="Medema M.H."/>
            <person name="Devos D.P."/>
            <person name="Kaster A.-K."/>
            <person name="Ovreas L."/>
            <person name="Rohde M."/>
            <person name="Galperin M.Y."/>
            <person name="Jogler C."/>
        </authorList>
    </citation>
    <scope>NUCLEOTIDE SEQUENCE [LARGE SCALE GENOMIC DNA]</scope>
    <source>
        <strain evidence="2 3">HG15A2</strain>
    </source>
</reference>
<dbReference type="InterPro" id="IPR013762">
    <property type="entry name" value="Integrase-like_cat_sf"/>
</dbReference>
<dbReference type="Gene3D" id="1.10.443.10">
    <property type="entry name" value="Intergrase catalytic core"/>
    <property type="match status" value="1"/>
</dbReference>
<keyword evidence="3" id="KW-1185">Reference proteome</keyword>
<dbReference type="GO" id="GO:0015074">
    <property type="term" value="P:DNA integration"/>
    <property type="evidence" value="ECO:0007669"/>
    <property type="project" value="InterPro"/>
</dbReference>